<feature type="region of interest" description="Disordered" evidence="1">
    <location>
        <begin position="1"/>
        <end position="46"/>
    </location>
</feature>
<comment type="caution">
    <text evidence="2">The sequence shown here is derived from an EMBL/GenBank/DDBJ whole genome shotgun (WGS) entry which is preliminary data.</text>
</comment>
<evidence type="ECO:0000256" key="1">
    <source>
        <dbReference type="SAM" id="MobiDB-lite"/>
    </source>
</evidence>
<reference evidence="2 3" key="1">
    <citation type="submission" date="2019-11" db="EMBL/GenBank/DDBJ databases">
        <title>Epiphytic Pseudomonas syringae from cherry orchards.</title>
        <authorList>
            <person name="Hulin M.T."/>
        </authorList>
    </citation>
    <scope>NUCLEOTIDE SEQUENCE [LARGE SCALE GENOMIC DNA]</scope>
    <source>
        <strain evidence="2 3">PA-6-3B</strain>
    </source>
</reference>
<evidence type="ECO:0000313" key="2">
    <source>
        <dbReference type="EMBL" id="MCF5154944.1"/>
    </source>
</evidence>
<accession>A0ABS9FS17</accession>
<evidence type="ECO:0000313" key="3">
    <source>
        <dbReference type="Proteomes" id="UP000814074"/>
    </source>
</evidence>
<feature type="compositionally biased region" description="Basic and acidic residues" evidence="1">
    <location>
        <begin position="37"/>
        <end position="46"/>
    </location>
</feature>
<dbReference type="Proteomes" id="UP000814074">
    <property type="component" value="Unassembled WGS sequence"/>
</dbReference>
<proteinExistence type="predicted"/>
<protein>
    <submittedName>
        <fullName evidence="2">DUF1534 domain-containing protein</fullName>
    </submittedName>
</protein>
<gene>
    <name evidence="2" type="ORF">GIW47_20305</name>
</gene>
<organism evidence="2 3">
    <name type="scientific">Pseudomonas lactis</name>
    <dbReference type="NCBI Taxonomy" id="1615674"/>
    <lineage>
        <taxon>Bacteria</taxon>
        <taxon>Pseudomonadati</taxon>
        <taxon>Pseudomonadota</taxon>
        <taxon>Gammaproteobacteria</taxon>
        <taxon>Pseudomonadales</taxon>
        <taxon>Pseudomonadaceae</taxon>
        <taxon>Pseudomonas</taxon>
    </lineage>
</organism>
<keyword evidence="3" id="KW-1185">Reference proteome</keyword>
<name>A0ABS9FS17_9PSED</name>
<sequence length="46" mass="5224">MIQLARSNALRGNASNDAPRHNFKSRRGASRVAFPRRAWERSTELA</sequence>
<dbReference type="EMBL" id="WKDU01000025">
    <property type="protein sequence ID" value="MCF5154944.1"/>
    <property type="molecule type" value="Genomic_DNA"/>
</dbReference>